<dbReference type="NCBIfam" id="TIGR01444">
    <property type="entry name" value="fkbM_fam"/>
    <property type="match status" value="1"/>
</dbReference>
<dbReference type="KEGG" id="nwl:NWFMUON74_25950"/>
<dbReference type="Gene3D" id="3.40.50.150">
    <property type="entry name" value="Vaccinia Virus protein VP39"/>
    <property type="match status" value="1"/>
</dbReference>
<gene>
    <name evidence="2" type="ORF">NWFMUON74_25950</name>
</gene>
<accession>A0A7G1KKS4</accession>
<feature type="domain" description="Methyltransferase FkbM" evidence="1">
    <location>
        <begin position="57"/>
        <end position="245"/>
    </location>
</feature>
<name>A0A7G1KKS4_9NOCA</name>
<organism evidence="2 3">
    <name type="scientific">Nocardia wallacei</name>
    <dbReference type="NCBI Taxonomy" id="480035"/>
    <lineage>
        <taxon>Bacteria</taxon>
        <taxon>Bacillati</taxon>
        <taxon>Actinomycetota</taxon>
        <taxon>Actinomycetes</taxon>
        <taxon>Mycobacteriales</taxon>
        <taxon>Nocardiaceae</taxon>
        <taxon>Nocardia</taxon>
    </lineage>
</organism>
<dbReference type="InterPro" id="IPR006342">
    <property type="entry name" value="FkbM_mtfrase"/>
</dbReference>
<keyword evidence="3" id="KW-1185">Reference proteome</keyword>
<evidence type="ECO:0000259" key="1">
    <source>
        <dbReference type="Pfam" id="PF05050"/>
    </source>
</evidence>
<dbReference type="AlphaFoldDB" id="A0A7G1KKS4"/>
<dbReference type="EMBL" id="AP023396">
    <property type="protein sequence ID" value="BCK54823.1"/>
    <property type="molecule type" value="Genomic_DNA"/>
</dbReference>
<evidence type="ECO:0000313" key="3">
    <source>
        <dbReference type="Proteomes" id="UP000516173"/>
    </source>
</evidence>
<sequence length="266" mass="28686">MSHSEFHADLSELDLPDGRRILAPDPLYAKLLWQSVSQDPFYGAAAADLSAGDVVLDIGANIGLTTLRFVAATPGIRAIAAEPAPVSHAALHANLDRHAPGCAAVRAAVGSACGTAELTYYPRSPANSTLHPDLEDSVEVSRTYLRNAGLSESARAQREPALVAKFQHISRAVVPVTTVDELVARFDVERVALVKIDVERAELEVLDGIGDATWPRIDRLVVEVHDLDHRVDRVTERLGGRGYRVDAAQDPSMAGTNIYMVNASRR</sequence>
<evidence type="ECO:0000313" key="2">
    <source>
        <dbReference type="EMBL" id="BCK54823.1"/>
    </source>
</evidence>
<dbReference type="PANTHER" id="PTHR34203:SF13">
    <property type="entry name" value="EXPRESSED PROTEIN"/>
    <property type="match status" value="1"/>
</dbReference>
<dbReference type="InterPro" id="IPR029063">
    <property type="entry name" value="SAM-dependent_MTases_sf"/>
</dbReference>
<dbReference type="Proteomes" id="UP000516173">
    <property type="component" value="Chromosome"/>
</dbReference>
<dbReference type="InterPro" id="IPR052514">
    <property type="entry name" value="SAM-dependent_MTase"/>
</dbReference>
<dbReference type="GeneID" id="80347148"/>
<dbReference type="PANTHER" id="PTHR34203">
    <property type="entry name" value="METHYLTRANSFERASE, FKBM FAMILY PROTEIN"/>
    <property type="match status" value="1"/>
</dbReference>
<dbReference type="SUPFAM" id="SSF53335">
    <property type="entry name" value="S-adenosyl-L-methionine-dependent methyltransferases"/>
    <property type="match status" value="1"/>
</dbReference>
<dbReference type="RefSeq" id="WP_187688024.1">
    <property type="nucleotide sequence ID" value="NZ_AP023396.1"/>
</dbReference>
<proteinExistence type="predicted"/>
<reference evidence="2 3" key="1">
    <citation type="submission" date="2020-08" db="EMBL/GenBank/DDBJ databases">
        <title>Genome Sequencing of Nocardia wallacei strain FMUON74 and assembly.</title>
        <authorList>
            <person name="Toyokawa M."/>
            <person name="Uesaka K."/>
        </authorList>
    </citation>
    <scope>NUCLEOTIDE SEQUENCE [LARGE SCALE GENOMIC DNA]</scope>
    <source>
        <strain evidence="2 3">FMUON74</strain>
    </source>
</reference>
<protein>
    <recommendedName>
        <fullName evidence="1">Methyltransferase FkbM domain-containing protein</fullName>
    </recommendedName>
</protein>
<dbReference type="Pfam" id="PF05050">
    <property type="entry name" value="Methyltransf_21"/>
    <property type="match status" value="1"/>
</dbReference>